<evidence type="ECO:0000313" key="3">
    <source>
        <dbReference type="Proteomes" id="UP000825729"/>
    </source>
</evidence>
<keyword evidence="1" id="KW-0472">Membrane</keyword>
<organism evidence="2 3">
    <name type="scientific">Aristolochia fimbriata</name>
    <name type="common">White veined hardy Dutchman's pipe vine</name>
    <dbReference type="NCBI Taxonomy" id="158543"/>
    <lineage>
        <taxon>Eukaryota</taxon>
        <taxon>Viridiplantae</taxon>
        <taxon>Streptophyta</taxon>
        <taxon>Embryophyta</taxon>
        <taxon>Tracheophyta</taxon>
        <taxon>Spermatophyta</taxon>
        <taxon>Magnoliopsida</taxon>
        <taxon>Magnoliidae</taxon>
        <taxon>Piperales</taxon>
        <taxon>Aristolochiaceae</taxon>
        <taxon>Aristolochia</taxon>
    </lineage>
</organism>
<feature type="transmembrane region" description="Helical" evidence="1">
    <location>
        <begin position="113"/>
        <end position="132"/>
    </location>
</feature>
<gene>
    <name evidence="2" type="ORF">H6P81_014096</name>
</gene>
<proteinExistence type="predicted"/>
<dbReference type="Proteomes" id="UP000825729">
    <property type="component" value="Unassembled WGS sequence"/>
</dbReference>
<dbReference type="PANTHER" id="PTHR46631">
    <property type="entry name" value="60S RIBOSOMAL PROTEIN L18A-LIKE"/>
    <property type="match status" value="1"/>
</dbReference>
<comment type="caution">
    <text evidence="2">The sequence shown here is derived from an EMBL/GenBank/DDBJ whole genome shotgun (WGS) entry which is preliminary data.</text>
</comment>
<protein>
    <recommendedName>
        <fullName evidence="4">60S ribosomal protein L18a-like protein</fullName>
    </recommendedName>
</protein>
<feature type="transmembrane region" description="Helical" evidence="1">
    <location>
        <begin position="78"/>
        <end position="106"/>
    </location>
</feature>
<dbReference type="EMBL" id="JAINDJ010000005">
    <property type="protein sequence ID" value="KAG9447968.1"/>
    <property type="molecule type" value="Genomic_DNA"/>
</dbReference>
<keyword evidence="3" id="KW-1185">Reference proteome</keyword>
<keyword evidence="1" id="KW-0812">Transmembrane</keyword>
<sequence length="140" mass="15315">MAQNDPSKNPVEQPSYGTFIPPYSHQIDGQPAIPYPAPPNVYQNPNPYHAVPLGYHYATVVEGVPVRERRLPCCGIGIGWILFLCGFFLAGVPWYVGACILLCAAVDYREKPGLIACTIGAALLAFALFFGLTNDNMLDW</sequence>
<dbReference type="InterPro" id="IPR044804">
    <property type="entry name" value="Ribosomal_eL20z-like"/>
</dbReference>
<evidence type="ECO:0008006" key="4">
    <source>
        <dbReference type="Google" id="ProtNLM"/>
    </source>
</evidence>
<dbReference type="AlphaFoldDB" id="A0AAV7EGJ3"/>
<keyword evidence="1" id="KW-1133">Transmembrane helix</keyword>
<evidence type="ECO:0000256" key="1">
    <source>
        <dbReference type="SAM" id="Phobius"/>
    </source>
</evidence>
<name>A0AAV7EGJ3_ARIFI</name>
<accession>A0AAV7EGJ3</accession>
<dbReference type="PANTHER" id="PTHR46631:SF4">
    <property type="entry name" value="OS06G0359400 PROTEIN"/>
    <property type="match status" value="1"/>
</dbReference>
<reference evidence="2 3" key="1">
    <citation type="submission" date="2021-07" db="EMBL/GenBank/DDBJ databases">
        <title>The Aristolochia fimbriata genome: insights into angiosperm evolution, floral development and chemical biosynthesis.</title>
        <authorList>
            <person name="Jiao Y."/>
        </authorList>
    </citation>
    <scope>NUCLEOTIDE SEQUENCE [LARGE SCALE GENOMIC DNA]</scope>
    <source>
        <strain evidence="2">IBCAS-2021</strain>
        <tissue evidence="2">Leaf</tissue>
    </source>
</reference>
<evidence type="ECO:0000313" key="2">
    <source>
        <dbReference type="EMBL" id="KAG9447968.1"/>
    </source>
</evidence>